<proteinExistence type="inferred from homology"/>
<dbReference type="SUPFAM" id="SSF55729">
    <property type="entry name" value="Acyl-CoA N-acyltransferases (Nat)"/>
    <property type="match status" value="1"/>
</dbReference>
<dbReference type="PROSITE" id="PS00893">
    <property type="entry name" value="NUDIX_BOX"/>
    <property type="match status" value="1"/>
</dbReference>
<protein>
    <submittedName>
        <fullName evidence="6">GNAT family N-acetyltransferase</fullName>
        <ecNumber evidence="6">2.3.1.-</ecNumber>
    </submittedName>
</protein>
<dbReference type="Pfam" id="PF00583">
    <property type="entry name" value="Acetyltransf_1"/>
    <property type="match status" value="1"/>
</dbReference>
<dbReference type="Pfam" id="PF00293">
    <property type="entry name" value="NUDIX"/>
    <property type="match status" value="1"/>
</dbReference>
<dbReference type="InterPro" id="IPR000182">
    <property type="entry name" value="GNAT_dom"/>
</dbReference>
<dbReference type="InterPro" id="IPR000086">
    <property type="entry name" value="NUDIX_hydrolase_dom"/>
</dbReference>
<dbReference type="EMBL" id="JBHSFU010000015">
    <property type="protein sequence ID" value="MFC4560153.1"/>
    <property type="molecule type" value="Genomic_DNA"/>
</dbReference>
<comment type="caution">
    <text evidence="6">The sequence shown here is derived from an EMBL/GenBank/DDBJ whole genome shotgun (WGS) entry which is preliminary data.</text>
</comment>
<dbReference type="CDD" id="cd04301">
    <property type="entry name" value="NAT_SF"/>
    <property type="match status" value="1"/>
</dbReference>
<evidence type="ECO:0000313" key="7">
    <source>
        <dbReference type="Proteomes" id="UP001595989"/>
    </source>
</evidence>
<evidence type="ECO:0000313" key="6">
    <source>
        <dbReference type="EMBL" id="MFC4560153.1"/>
    </source>
</evidence>
<dbReference type="CDD" id="cd04677">
    <property type="entry name" value="NUDIX_Hydrolase"/>
    <property type="match status" value="1"/>
</dbReference>
<dbReference type="InterPro" id="IPR016181">
    <property type="entry name" value="Acyl_CoA_acyltransferase"/>
</dbReference>
<sequence length="323" mass="36725">MGYIEDLRALVGHHPLIFVGSVTVIVDERGRLLLQQRKSPYGVWGLTGGLMELGESTEDVARREIYEETGLKVNKLNLINVYSGPKQYIKAANNDEFYVVTIAYYAEGFEGELNVDESESIRFEFYYPNELPENIVGSHRVIIKEFMANHYQPRNYDDEGDLVIRPMKEKDITGFVKAFAEQNWHKPQELFEDYFTQHSVMVAEVDGNVAGYVTLLPEAQEGPFAGKNNPEIVDLNVLMKYQGHGIGNRLMDTVERLAKERSSIVSLAVGLHNGYGAAQRMYVKRGYIPDGSGVWYKGEQLEQYAPCVNDDELVLYFSKELTR</sequence>
<dbReference type="PROSITE" id="PS51462">
    <property type="entry name" value="NUDIX"/>
    <property type="match status" value="1"/>
</dbReference>
<comment type="cofactor">
    <cofactor evidence="1">
        <name>Mg(2+)</name>
        <dbReference type="ChEBI" id="CHEBI:18420"/>
    </cofactor>
</comment>
<dbReference type="SUPFAM" id="SSF55811">
    <property type="entry name" value="Nudix"/>
    <property type="match status" value="1"/>
</dbReference>
<evidence type="ECO:0000256" key="2">
    <source>
        <dbReference type="ARBA" id="ARBA00022801"/>
    </source>
</evidence>
<comment type="similarity">
    <text evidence="3">Belongs to the Nudix hydrolase family.</text>
</comment>
<dbReference type="PANTHER" id="PTHR43046:SF2">
    <property type="entry name" value="8-OXO-DGTP DIPHOSPHATASE-RELATED"/>
    <property type="match status" value="1"/>
</dbReference>
<evidence type="ECO:0000259" key="4">
    <source>
        <dbReference type="PROSITE" id="PS51186"/>
    </source>
</evidence>
<evidence type="ECO:0000256" key="1">
    <source>
        <dbReference type="ARBA" id="ARBA00001946"/>
    </source>
</evidence>
<dbReference type="Proteomes" id="UP001595989">
    <property type="component" value="Unassembled WGS sequence"/>
</dbReference>
<name>A0ABV9DPZ7_9BACI</name>
<keyword evidence="6" id="KW-0808">Transferase</keyword>
<keyword evidence="2 3" id="KW-0378">Hydrolase</keyword>
<dbReference type="PANTHER" id="PTHR43046">
    <property type="entry name" value="GDP-MANNOSE MANNOSYL HYDROLASE"/>
    <property type="match status" value="1"/>
</dbReference>
<keyword evidence="7" id="KW-1185">Reference proteome</keyword>
<feature type="domain" description="Nudix hydrolase" evidence="5">
    <location>
        <begin position="15"/>
        <end position="149"/>
    </location>
</feature>
<dbReference type="EC" id="2.3.1.-" evidence="6"/>
<dbReference type="PRINTS" id="PR00502">
    <property type="entry name" value="NUDIXFAMILY"/>
</dbReference>
<dbReference type="InterPro" id="IPR020084">
    <property type="entry name" value="NUDIX_hydrolase_CS"/>
</dbReference>
<organism evidence="6 7">
    <name type="scientific">Virgibacillus kekensis</name>
    <dbReference type="NCBI Taxonomy" id="202261"/>
    <lineage>
        <taxon>Bacteria</taxon>
        <taxon>Bacillati</taxon>
        <taxon>Bacillota</taxon>
        <taxon>Bacilli</taxon>
        <taxon>Bacillales</taxon>
        <taxon>Bacillaceae</taxon>
        <taxon>Virgibacillus</taxon>
    </lineage>
</organism>
<gene>
    <name evidence="6" type="ORF">ACFO3D_18505</name>
</gene>
<dbReference type="InterPro" id="IPR020476">
    <property type="entry name" value="Nudix_hydrolase"/>
</dbReference>
<dbReference type="GO" id="GO:0016746">
    <property type="term" value="F:acyltransferase activity"/>
    <property type="evidence" value="ECO:0007669"/>
    <property type="project" value="UniProtKB-KW"/>
</dbReference>
<feature type="domain" description="N-acetyltransferase" evidence="4">
    <location>
        <begin position="162"/>
        <end position="306"/>
    </location>
</feature>
<dbReference type="PROSITE" id="PS51186">
    <property type="entry name" value="GNAT"/>
    <property type="match status" value="1"/>
</dbReference>
<dbReference type="InterPro" id="IPR015797">
    <property type="entry name" value="NUDIX_hydrolase-like_dom_sf"/>
</dbReference>
<dbReference type="RefSeq" id="WP_390299733.1">
    <property type="nucleotide sequence ID" value="NZ_JBHSFU010000015.1"/>
</dbReference>
<accession>A0ABV9DPZ7</accession>
<dbReference type="Gene3D" id="3.90.79.10">
    <property type="entry name" value="Nucleoside Triphosphate Pyrophosphohydrolase"/>
    <property type="match status" value="1"/>
</dbReference>
<reference evidence="7" key="1">
    <citation type="journal article" date="2019" name="Int. J. Syst. Evol. Microbiol.">
        <title>The Global Catalogue of Microorganisms (GCM) 10K type strain sequencing project: providing services to taxonomists for standard genome sequencing and annotation.</title>
        <authorList>
            <consortium name="The Broad Institute Genomics Platform"/>
            <consortium name="The Broad Institute Genome Sequencing Center for Infectious Disease"/>
            <person name="Wu L."/>
            <person name="Ma J."/>
        </authorList>
    </citation>
    <scope>NUCLEOTIDE SEQUENCE [LARGE SCALE GENOMIC DNA]</scope>
    <source>
        <strain evidence="7">CGMCC 4.7426</strain>
    </source>
</reference>
<keyword evidence="6" id="KW-0012">Acyltransferase</keyword>
<evidence type="ECO:0000259" key="5">
    <source>
        <dbReference type="PROSITE" id="PS51462"/>
    </source>
</evidence>
<dbReference type="Gene3D" id="3.40.630.30">
    <property type="match status" value="1"/>
</dbReference>
<evidence type="ECO:0000256" key="3">
    <source>
        <dbReference type="RuleBase" id="RU003476"/>
    </source>
</evidence>